<keyword evidence="7" id="KW-0811">Translocation</keyword>
<evidence type="ECO:0000256" key="2">
    <source>
        <dbReference type="ARBA" id="ARBA00022448"/>
    </source>
</evidence>
<evidence type="ECO:0000256" key="5">
    <source>
        <dbReference type="ARBA" id="ARBA00022927"/>
    </source>
</evidence>
<sequence length="74" mass="8586">MNKTNIEKKRTSPALFVRQVRQELQKVTWPPRRDTLISSAIVILLVILFSLFFLLTDQIWSFSIKKIIQIGSGL</sequence>
<evidence type="ECO:0000256" key="7">
    <source>
        <dbReference type="ARBA" id="ARBA00023010"/>
    </source>
</evidence>
<feature type="transmembrane region" description="Helical" evidence="9">
    <location>
        <begin position="36"/>
        <end position="56"/>
    </location>
</feature>
<organism evidence="10">
    <name type="scientific">marine metagenome</name>
    <dbReference type="NCBI Taxonomy" id="408172"/>
    <lineage>
        <taxon>unclassified sequences</taxon>
        <taxon>metagenomes</taxon>
        <taxon>ecological metagenomes</taxon>
    </lineage>
</organism>
<keyword evidence="2" id="KW-0813">Transport</keyword>
<dbReference type="AlphaFoldDB" id="A0A382A0S9"/>
<reference evidence="10" key="1">
    <citation type="submission" date="2018-05" db="EMBL/GenBank/DDBJ databases">
        <authorList>
            <person name="Lanie J.A."/>
            <person name="Ng W.-L."/>
            <person name="Kazmierczak K.M."/>
            <person name="Andrzejewski T.M."/>
            <person name="Davidsen T.M."/>
            <person name="Wayne K.J."/>
            <person name="Tettelin H."/>
            <person name="Glass J.I."/>
            <person name="Rusch D."/>
            <person name="Podicherti R."/>
            <person name="Tsui H.-C.T."/>
            <person name="Winkler M.E."/>
        </authorList>
    </citation>
    <scope>NUCLEOTIDE SEQUENCE</scope>
</reference>
<evidence type="ECO:0000256" key="6">
    <source>
        <dbReference type="ARBA" id="ARBA00022989"/>
    </source>
</evidence>
<dbReference type="Gene3D" id="1.20.5.1030">
    <property type="entry name" value="Preprotein translocase secy subunit"/>
    <property type="match status" value="1"/>
</dbReference>
<keyword evidence="4 9" id="KW-0812">Transmembrane</keyword>
<evidence type="ECO:0000256" key="3">
    <source>
        <dbReference type="ARBA" id="ARBA00022475"/>
    </source>
</evidence>
<keyword evidence="5" id="KW-0653">Protein transport</keyword>
<dbReference type="PANTHER" id="PTHR33910">
    <property type="entry name" value="PROTEIN TRANSLOCASE SUBUNIT SECE"/>
    <property type="match status" value="1"/>
</dbReference>
<dbReference type="EMBL" id="UINC01023263">
    <property type="protein sequence ID" value="SVA94563.1"/>
    <property type="molecule type" value="Genomic_DNA"/>
</dbReference>
<dbReference type="HAMAP" id="MF_00422">
    <property type="entry name" value="SecE"/>
    <property type="match status" value="1"/>
</dbReference>
<dbReference type="InterPro" id="IPR001901">
    <property type="entry name" value="Translocase_SecE/Sec61-g"/>
</dbReference>
<evidence type="ECO:0000256" key="4">
    <source>
        <dbReference type="ARBA" id="ARBA00022692"/>
    </source>
</evidence>
<dbReference type="GO" id="GO:0008320">
    <property type="term" value="F:protein transmembrane transporter activity"/>
    <property type="evidence" value="ECO:0007669"/>
    <property type="project" value="InterPro"/>
</dbReference>
<accession>A0A382A0S9</accession>
<dbReference type="GO" id="GO:0006886">
    <property type="term" value="P:intracellular protein transport"/>
    <property type="evidence" value="ECO:0007669"/>
    <property type="project" value="InterPro"/>
</dbReference>
<dbReference type="Pfam" id="PF00584">
    <property type="entry name" value="SecE"/>
    <property type="match status" value="1"/>
</dbReference>
<dbReference type="NCBIfam" id="TIGR00964">
    <property type="entry name" value="secE_bact"/>
    <property type="match status" value="1"/>
</dbReference>
<dbReference type="PANTHER" id="PTHR33910:SF1">
    <property type="entry name" value="PROTEIN TRANSLOCASE SUBUNIT SECE"/>
    <property type="match status" value="1"/>
</dbReference>
<evidence type="ECO:0008006" key="11">
    <source>
        <dbReference type="Google" id="ProtNLM"/>
    </source>
</evidence>
<keyword evidence="3" id="KW-1003">Cell membrane</keyword>
<dbReference type="GO" id="GO:0005886">
    <property type="term" value="C:plasma membrane"/>
    <property type="evidence" value="ECO:0007669"/>
    <property type="project" value="TreeGrafter"/>
</dbReference>
<protein>
    <recommendedName>
        <fullName evidence="11">Preprotein translocase subunit SecE</fullName>
    </recommendedName>
</protein>
<comment type="subcellular location">
    <subcellularLocation>
        <location evidence="1">Membrane</location>
    </subcellularLocation>
</comment>
<dbReference type="InterPro" id="IPR038379">
    <property type="entry name" value="SecE_sf"/>
</dbReference>
<evidence type="ECO:0000256" key="9">
    <source>
        <dbReference type="SAM" id="Phobius"/>
    </source>
</evidence>
<gene>
    <name evidence="10" type="ORF">METZ01_LOCUS147417</name>
</gene>
<proteinExistence type="inferred from homology"/>
<evidence type="ECO:0000256" key="1">
    <source>
        <dbReference type="ARBA" id="ARBA00004370"/>
    </source>
</evidence>
<keyword evidence="8 9" id="KW-0472">Membrane</keyword>
<dbReference type="GO" id="GO:0006605">
    <property type="term" value="P:protein targeting"/>
    <property type="evidence" value="ECO:0007669"/>
    <property type="project" value="InterPro"/>
</dbReference>
<evidence type="ECO:0000313" key="10">
    <source>
        <dbReference type="EMBL" id="SVA94563.1"/>
    </source>
</evidence>
<keyword evidence="6 9" id="KW-1133">Transmembrane helix</keyword>
<evidence type="ECO:0000256" key="8">
    <source>
        <dbReference type="ARBA" id="ARBA00023136"/>
    </source>
</evidence>
<dbReference type="GO" id="GO:0009306">
    <property type="term" value="P:protein secretion"/>
    <property type="evidence" value="ECO:0007669"/>
    <property type="project" value="InterPro"/>
</dbReference>
<dbReference type="InterPro" id="IPR005807">
    <property type="entry name" value="SecE_bac"/>
</dbReference>
<name>A0A382A0S9_9ZZZZ</name>
<dbReference type="GO" id="GO:0043952">
    <property type="term" value="P:protein transport by the Sec complex"/>
    <property type="evidence" value="ECO:0007669"/>
    <property type="project" value="TreeGrafter"/>
</dbReference>